<evidence type="ECO:0000259" key="1">
    <source>
        <dbReference type="Pfam" id="PF17775"/>
    </source>
</evidence>
<dbReference type="PANTHER" id="PTHR33747">
    <property type="entry name" value="UPF0225 PROTEIN SCO1677"/>
    <property type="match status" value="1"/>
</dbReference>
<evidence type="ECO:0000313" key="2">
    <source>
        <dbReference type="EMBL" id="QTD52285.1"/>
    </source>
</evidence>
<dbReference type="SUPFAM" id="SSF54427">
    <property type="entry name" value="NTF2-like"/>
    <property type="match status" value="1"/>
</dbReference>
<dbReference type="InterPro" id="IPR004027">
    <property type="entry name" value="SEC_C_motif"/>
</dbReference>
<protein>
    <submittedName>
        <fullName evidence="2">YchJ family protein</fullName>
    </submittedName>
</protein>
<dbReference type="KEGG" id="scor:J3U87_07405"/>
<reference evidence="2" key="1">
    <citation type="submission" date="2021-03" db="EMBL/GenBank/DDBJ databases">
        <title>Acanthopleuribacteraceae sp. M133.</title>
        <authorList>
            <person name="Wang G."/>
        </authorList>
    </citation>
    <scope>NUCLEOTIDE SEQUENCE</scope>
    <source>
        <strain evidence="2">M133</strain>
    </source>
</reference>
<dbReference type="RefSeq" id="WP_237382394.1">
    <property type="nucleotide sequence ID" value="NZ_CP071793.1"/>
</dbReference>
<dbReference type="Pfam" id="PF02810">
    <property type="entry name" value="SEC-C"/>
    <property type="match status" value="2"/>
</dbReference>
<dbReference type="Gene3D" id="3.10.450.50">
    <property type="match status" value="1"/>
</dbReference>
<dbReference type="Proteomes" id="UP000663929">
    <property type="component" value="Chromosome"/>
</dbReference>
<dbReference type="NCBIfam" id="NF002486">
    <property type="entry name" value="PRK01752.1"/>
    <property type="match status" value="1"/>
</dbReference>
<sequence>MDLCPCGSQKTFATCCGPQLAGNETAKTAEALMRARYTGYTRADAEFIVATTHPDKRAEVDPESVREWGELAEWLSLQIQKVEAGTETDTEGFVTFVARFRENGEEHEHHERSLFRKEGDTWYFVEGHKPAVVRKVVKTRRNDPCPCGSGQKYKKCCGKAGS</sequence>
<dbReference type="AlphaFoldDB" id="A0A8A4U0L5"/>
<proteinExistence type="predicted"/>
<dbReference type="SUPFAM" id="SSF103642">
    <property type="entry name" value="Sec-C motif"/>
    <property type="match status" value="1"/>
</dbReference>
<organism evidence="2 3">
    <name type="scientific">Sulfidibacter corallicola</name>
    <dbReference type="NCBI Taxonomy" id="2818388"/>
    <lineage>
        <taxon>Bacteria</taxon>
        <taxon>Pseudomonadati</taxon>
        <taxon>Acidobacteriota</taxon>
        <taxon>Holophagae</taxon>
        <taxon>Acanthopleuribacterales</taxon>
        <taxon>Acanthopleuribacteraceae</taxon>
        <taxon>Sulfidibacter</taxon>
    </lineage>
</organism>
<gene>
    <name evidence="2" type="ORF">J3U87_07405</name>
</gene>
<name>A0A8A4U0L5_SULCO</name>
<dbReference type="InterPro" id="IPR048469">
    <property type="entry name" value="YchJ-like_M"/>
</dbReference>
<dbReference type="Pfam" id="PF17775">
    <property type="entry name" value="YchJ_M-like"/>
    <property type="match status" value="1"/>
</dbReference>
<keyword evidence="3" id="KW-1185">Reference proteome</keyword>
<accession>A0A8A4U0L5</accession>
<dbReference type="NCBIfam" id="NF002449">
    <property type="entry name" value="PRK01617.1"/>
    <property type="match status" value="1"/>
</dbReference>
<dbReference type="EMBL" id="CP071793">
    <property type="protein sequence ID" value="QTD52285.1"/>
    <property type="molecule type" value="Genomic_DNA"/>
</dbReference>
<feature type="domain" description="YchJ-like middle NTF2-like" evidence="1">
    <location>
        <begin position="28"/>
        <end position="127"/>
    </location>
</feature>
<dbReference type="PANTHER" id="PTHR33747:SF1">
    <property type="entry name" value="ADENYLATE CYCLASE-ASSOCIATED CAP C-TERMINAL DOMAIN-CONTAINING PROTEIN"/>
    <property type="match status" value="1"/>
</dbReference>
<dbReference type="InterPro" id="IPR032710">
    <property type="entry name" value="NTF2-like_dom_sf"/>
</dbReference>
<evidence type="ECO:0000313" key="3">
    <source>
        <dbReference type="Proteomes" id="UP000663929"/>
    </source>
</evidence>